<dbReference type="PANTHER" id="PTHR12231">
    <property type="entry name" value="CTX-RELATED TYPE I TRANSMEMBRANE PROTEIN"/>
    <property type="match status" value="1"/>
</dbReference>
<keyword evidence="2" id="KW-0677">Repeat</keyword>
<evidence type="ECO:0000256" key="2">
    <source>
        <dbReference type="ARBA" id="ARBA00022737"/>
    </source>
</evidence>
<dbReference type="Pfam" id="PF00047">
    <property type="entry name" value="ig"/>
    <property type="match status" value="1"/>
</dbReference>
<dbReference type="Pfam" id="PF07679">
    <property type="entry name" value="I-set"/>
    <property type="match status" value="1"/>
</dbReference>
<evidence type="ECO:0000313" key="7">
    <source>
        <dbReference type="Proteomes" id="UP001195483"/>
    </source>
</evidence>
<accession>A0AAE0WA95</accession>
<reference evidence="6" key="2">
    <citation type="journal article" date="2021" name="Genome Biol. Evol.">
        <title>Developing a high-quality reference genome for a parasitic bivalve with doubly uniparental inheritance (Bivalvia: Unionida).</title>
        <authorList>
            <person name="Smith C.H."/>
        </authorList>
    </citation>
    <scope>NUCLEOTIDE SEQUENCE</scope>
    <source>
        <strain evidence="6">CHS0354</strain>
        <tissue evidence="6">Mantle</tissue>
    </source>
</reference>
<protein>
    <recommendedName>
        <fullName evidence="5">Ig-like domain-containing protein</fullName>
    </recommendedName>
</protein>
<dbReference type="GO" id="GO:0043005">
    <property type="term" value="C:neuron projection"/>
    <property type="evidence" value="ECO:0007669"/>
    <property type="project" value="TreeGrafter"/>
</dbReference>
<dbReference type="InterPro" id="IPR013151">
    <property type="entry name" value="Immunoglobulin_dom"/>
</dbReference>
<gene>
    <name evidence="6" type="ORF">CHS0354_025030</name>
</gene>
<keyword evidence="4" id="KW-0393">Immunoglobulin domain</keyword>
<dbReference type="InterPro" id="IPR003599">
    <property type="entry name" value="Ig_sub"/>
</dbReference>
<keyword evidence="7" id="KW-1185">Reference proteome</keyword>
<comment type="caution">
    <text evidence="6">The sequence shown here is derived from an EMBL/GenBank/DDBJ whole genome shotgun (WGS) entry which is preliminary data.</text>
</comment>
<dbReference type="EMBL" id="JAEAOA010001492">
    <property type="protein sequence ID" value="KAK3606000.1"/>
    <property type="molecule type" value="Genomic_DNA"/>
</dbReference>
<sequence length="425" mass="48812">MSSSDKKMRQFSFIVILGFLQERHCIQLLRTTFDSTPANVTVIAGKNAILPCTVQNKGDYQVIWMNTNKVLISTEDRRVIDDVRMSIERPFVKDWNLYIRNVELKDRGTYTCQVNTNPIQIKRIYLNILVPATIIEKTSSPNIIVVDEGETVQMMCNATGFPEPSVTWFRRTKQQAKEYIGTKGEMLIIHNISRHCVGVYECVVDNGLADPVSKDIIVDVEFAPEVELRTSRIGQYRGLETILECIVSASPQAISLWMKGDNQVFNHSTNWKYRTDIYKENEHTLALYLRILNLEEDDYGLYTCMSSNRLGHDSKDVLLYEYLDPTTRGPFRTKVTEINEKITSGIHGVYNKIKLKDKEFEYQTTYKSYNVRQGHNKKPYAVYNTGYAGTGDLYNNGVSLCREEIFVAQLLVYFVTGFIQLSLGR</sequence>
<organism evidence="6 7">
    <name type="scientific">Potamilus streckersoni</name>
    <dbReference type="NCBI Taxonomy" id="2493646"/>
    <lineage>
        <taxon>Eukaryota</taxon>
        <taxon>Metazoa</taxon>
        <taxon>Spiralia</taxon>
        <taxon>Lophotrochozoa</taxon>
        <taxon>Mollusca</taxon>
        <taxon>Bivalvia</taxon>
        <taxon>Autobranchia</taxon>
        <taxon>Heteroconchia</taxon>
        <taxon>Palaeoheterodonta</taxon>
        <taxon>Unionida</taxon>
        <taxon>Unionoidea</taxon>
        <taxon>Unionidae</taxon>
        <taxon>Ambleminae</taxon>
        <taxon>Lampsilini</taxon>
        <taxon>Potamilus</taxon>
    </lineage>
</organism>
<dbReference type="Gene3D" id="2.60.40.10">
    <property type="entry name" value="Immunoglobulins"/>
    <property type="match status" value="3"/>
</dbReference>
<dbReference type="PROSITE" id="PS50835">
    <property type="entry name" value="IG_LIKE"/>
    <property type="match status" value="3"/>
</dbReference>
<reference evidence="6" key="1">
    <citation type="journal article" date="2021" name="Genome Biol. Evol.">
        <title>A High-Quality Reference Genome for a Parasitic Bivalve with Doubly Uniparental Inheritance (Bivalvia: Unionida).</title>
        <authorList>
            <person name="Smith C.H."/>
        </authorList>
    </citation>
    <scope>NUCLEOTIDE SEQUENCE</scope>
    <source>
        <strain evidence="6">CHS0354</strain>
    </source>
</reference>
<dbReference type="SMART" id="SM00409">
    <property type="entry name" value="IG"/>
    <property type="match status" value="3"/>
</dbReference>
<feature type="domain" description="Ig-like" evidence="5">
    <location>
        <begin position="131"/>
        <end position="213"/>
    </location>
</feature>
<dbReference type="InterPro" id="IPR013783">
    <property type="entry name" value="Ig-like_fold"/>
</dbReference>
<dbReference type="InterPro" id="IPR013098">
    <property type="entry name" value="Ig_I-set"/>
</dbReference>
<dbReference type="InterPro" id="IPR003598">
    <property type="entry name" value="Ig_sub2"/>
</dbReference>
<feature type="domain" description="Ig-like" evidence="5">
    <location>
        <begin position="31"/>
        <end position="122"/>
    </location>
</feature>
<evidence type="ECO:0000256" key="4">
    <source>
        <dbReference type="ARBA" id="ARBA00023319"/>
    </source>
</evidence>
<dbReference type="InterPro" id="IPR051170">
    <property type="entry name" value="Neural/epithelial_adhesion"/>
</dbReference>
<dbReference type="SMART" id="SM00408">
    <property type="entry name" value="IGc2"/>
    <property type="match status" value="3"/>
</dbReference>
<dbReference type="PANTHER" id="PTHR12231:SF253">
    <property type="entry name" value="DPR-INTERACTING PROTEIN ETA, ISOFORM B-RELATED"/>
    <property type="match status" value="1"/>
</dbReference>
<feature type="domain" description="Ig-like" evidence="5">
    <location>
        <begin position="224"/>
        <end position="318"/>
    </location>
</feature>
<dbReference type="InterPro" id="IPR036179">
    <property type="entry name" value="Ig-like_dom_sf"/>
</dbReference>
<dbReference type="Pfam" id="PF13927">
    <property type="entry name" value="Ig_3"/>
    <property type="match status" value="1"/>
</dbReference>
<evidence type="ECO:0000259" key="5">
    <source>
        <dbReference type="PROSITE" id="PS50835"/>
    </source>
</evidence>
<dbReference type="InterPro" id="IPR007110">
    <property type="entry name" value="Ig-like_dom"/>
</dbReference>
<dbReference type="SUPFAM" id="SSF48726">
    <property type="entry name" value="Immunoglobulin"/>
    <property type="match status" value="3"/>
</dbReference>
<keyword evidence="1" id="KW-0732">Signal</keyword>
<dbReference type="AlphaFoldDB" id="A0AAE0WA95"/>
<proteinExistence type="predicted"/>
<keyword evidence="3" id="KW-1015">Disulfide bond</keyword>
<name>A0AAE0WA95_9BIVA</name>
<evidence type="ECO:0000256" key="3">
    <source>
        <dbReference type="ARBA" id="ARBA00023157"/>
    </source>
</evidence>
<reference evidence="6" key="3">
    <citation type="submission" date="2023-05" db="EMBL/GenBank/DDBJ databases">
        <authorList>
            <person name="Smith C.H."/>
        </authorList>
    </citation>
    <scope>NUCLEOTIDE SEQUENCE</scope>
    <source>
        <strain evidence="6">CHS0354</strain>
        <tissue evidence="6">Mantle</tissue>
    </source>
</reference>
<evidence type="ECO:0000313" key="6">
    <source>
        <dbReference type="EMBL" id="KAK3606000.1"/>
    </source>
</evidence>
<evidence type="ECO:0000256" key="1">
    <source>
        <dbReference type="ARBA" id="ARBA00022729"/>
    </source>
</evidence>
<dbReference type="Proteomes" id="UP001195483">
    <property type="component" value="Unassembled WGS sequence"/>
</dbReference>